<reference evidence="1 2" key="1">
    <citation type="journal article" date="2013" name="Nat. Commun.">
        <title>The evolution and pathogenic mechanisms of the rice sheath blight pathogen.</title>
        <authorList>
            <person name="Zheng A."/>
            <person name="Lin R."/>
            <person name="Xu L."/>
            <person name="Qin P."/>
            <person name="Tang C."/>
            <person name="Ai P."/>
            <person name="Zhang D."/>
            <person name="Liu Y."/>
            <person name="Sun Z."/>
            <person name="Feng H."/>
            <person name="Wang Y."/>
            <person name="Chen Y."/>
            <person name="Liang X."/>
            <person name="Fu R."/>
            <person name="Li Q."/>
            <person name="Zhang J."/>
            <person name="Yu X."/>
            <person name="Xie Z."/>
            <person name="Ding L."/>
            <person name="Guan P."/>
            <person name="Tang J."/>
            <person name="Liang Y."/>
            <person name="Wang S."/>
            <person name="Deng Q."/>
            <person name="Li S."/>
            <person name="Zhu J."/>
            <person name="Wang L."/>
            <person name="Liu H."/>
            <person name="Li P."/>
        </authorList>
    </citation>
    <scope>NUCLEOTIDE SEQUENCE [LARGE SCALE GENOMIC DNA]</scope>
    <source>
        <strain evidence="2">AG-1 IA</strain>
    </source>
</reference>
<dbReference type="EMBL" id="AFRT01000899">
    <property type="protein sequence ID" value="ELU42210.1"/>
    <property type="molecule type" value="Genomic_DNA"/>
</dbReference>
<name>L8WW51_THACA</name>
<proteinExistence type="predicted"/>
<gene>
    <name evidence="1" type="ORF">AG1IA_03757</name>
</gene>
<protein>
    <submittedName>
        <fullName evidence="1">Uncharacterized protein</fullName>
    </submittedName>
</protein>
<dbReference type="Proteomes" id="UP000011668">
    <property type="component" value="Unassembled WGS sequence"/>
</dbReference>
<keyword evidence="2" id="KW-1185">Reference proteome</keyword>
<dbReference type="HOGENOM" id="CLU_2529024_0_0_1"/>
<organism evidence="1 2">
    <name type="scientific">Thanatephorus cucumeris (strain AG1-IA)</name>
    <name type="common">Rice sheath blight fungus</name>
    <name type="synonym">Rhizoctonia solani</name>
    <dbReference type="NCBI Taxonomy" id="983506"/>
    <lineage>
        <taxon>Eukaryota</taxon>
        <taxon>Fungi</taxon>
        <taxon>Dikarya</taxon>
        <taxon>Basidiomycota</taxon>
        <taxon>Agaricomycotina</taxon>
        <taxon>Agaricomycetes</taxon>
        <taxon>Cantharellales</taxon>
        <taxon>Ceratobasidiaceae</taxon>
        <taxon>Rhizoctonia</taxon>
        <taxon>Rhizoctonia solani AG-1</taxon>
    </lineage>
</organism>
<evidence type="ECO:0000313" key="1">
    <source>
        <dbReference type="EMBL" id="ELU42210.1"/>
    </source>
</evidence>
<sequence length="84" mass="9443">MPRGARSLTRSSLIEEIQPYRRGDYKAALGVSGHHLGHPWYEQWPHNQHHGSFGGLRSPLRLGRFISLTRITSFGVDAHLLAEG</sequence>
<dbReference type="AlphaFoldDB" id="L8WW51"/>
<accession>L8WW51</accession>
<evidence type="ECO:0000313" key="2">
    <source>
        <dbReference type="Proteomes" id="UP000011668"/>
    </source>
</evidence>
<comment type="caution">
    <text evidence="1">The sequence shown here is derived from an EMBL/GenBank/DDBJ whole genome shotgun (WGS) entry which is preliminary data.</text>
</comment>